<dbReference type="InterPro" id="IPR001245">
    <property type="entry name" value="Ser-Thr/Tyr_kinase_cat_dom"/>
</dbReference>
<evidence type="ECO:0000259" key="1">
    <source>
        <dbReference type="PROSITE" id="PS50011"/>
    </source>
</evidence>
<comment type="caution">
    <text evidence="2">The sequence shown here is derived from an EMBL/GenBank/DDBJ whole genome shotgun (WGS) entry which is preliminary data.</text>
</comment>
<dbReference type="SUPFAM" id="SSF56112">
    <property type="entry name" value="Protein kinase-like (PK-like)"/>
    <property type="match status" value="1"/>
</dbReference>
<dbReference type="InterPro" id="IPR000719">
    <property type="entry name" value="Prot_kinase_dom"/>
</dbReference>
<dbReference type="GO" id="GO:0004672">
    <property type="term" value="F:protein kinase activity"/>
    <property type="evidence" value="ECO:0007669"/>
    <property type="project" value="InterPro"/>
</dbReference>
<dbReference type="PANTHER" id="PTHR23257">
    <property type="entry name" value="SERINE-THREONINE PROTEIN KINASE"/>
    <property type="match status" value="1"/>
</dbReference>
<accession>A0A2P4NXK6</accession>
<dbReference type="GO" id="GO:0007165">
    <property type="term" value="P:signal transduction"/>
    <property type="evidence" value="ECO:0007669"/>
    <property type="project" value="TreeGrafter"/>
</dbReference>
<evidence type="ECO:0000313" key="2">
    <source>
        <dbReference type="EMBL" id="POG57875.1"/>
    </source>
</evidence>
<gene>
    <name evidence="2" type="ORF">GLOIN_2v981697</name>
</gene>
<proteinExistence type="predicted"/>
<reference evidence="2 3" key="2">
    <citation type="journal article" date="2018" name="New Phytol.">
        <title>High intraspecific genome diversity in the model arbuscular mycorrhizal symbiont Rhizophagus irregularis.</title>
        <authorList>
            <person name="Chen E.C.H."/>
            <person name="Morin E."/>
            <person name="Beaudet D."/>
            <person name="Noel J."/>
            <person name="Yildirir G."/>
            <person name="Ndikumana S."/>
            <person name="Charron P."/>
            <person name="St-Onge C."/>
            <person name="Giorgi J."/>
            <person name="Kruger M."/>
            <person name="Marton T."/>
            <person name="Ropars J."/>
            <person name="Grigoriev I.V."/>
            <person name="Hainaut M."/>
            <person name="Henrissat B."/>
            <person name="Roux C."/>
            <person name="Martin F."/>
            <person name="Corradi N."/>
        </authorList>
    </citation>
    <scope>NUCLEOTIDE SEQUENCE [LARGE SCALE GENOMIC DNA]</scope>
    <source>
        <strain evidence="2 3">DAOM 197198</strain>
    </source>
</reference>
<dbReference type="Pfam" id="PF07714">
    <property type="entry name" value="PK_Tyr_Ser-Thr"/>
    <property type="match status" value="1"/>
</dbReference>
<dbReference type="InterPro" id="IPR011009">
    <property type="entry name" value="Kinase-like_dom_sf"/>
</dbReference>
<dbReference type="GO" id="GO:0005737">
    <property type="term" value="C:cytoplasm"/>
    <property type="evidence" value="ECO:0007669"/>
    <property type="project" value="TreeGrafter"/>
</dbReference>
<sequence length="685" mass="79617">MELVKLNDENSFDPTPKLKSSPVPIFFASFNWEDKNCFHCGEEYETTIYHHQSYCKKCLSSYLTNITDNNMYLDVYLNTKELECNKHEVSRTKVPQNIQECCKNCLTILCFKQIAGYYFYLDMSSVLYKNLIESDKYCKLCEKLLYKETVDRNTNEIILCSSCYLISSGCIESTFTKKFISIIYLPWWDDTSQCHYCDGKLVFTSNCQKYCMICYIFSIGCRYCLTTNMIFGYTNQSQCKKCKRISTITIDIRKIISGNSVLDDFLFSTRSYYQSAITKFIGKVKNIDKWFSSVITDSLYDGIEAYFFMHYIPYSQFTNVKELAEGGFSIVYQATWLDGPKNSNKIAILKRFKNSQDFSKYFINELKSNYHCYDGYLIKTYGFTKDPQLDIYILVMDYAQKGDLHKYLRKNFTEINWHRKLFIHNYIVMGLQGIHDENFIHRDFHSGNVLVSSDNYCKIGDLGLSRPANDNQSDNEIYGVIPYIAPEIFKGSGFSKESDIYSLGMIMWELTTGCKPFANFEHDHSLIFKIIDGVRPEITKDTPECYANLMKSCWDPDPKKRPSIDEIDDISHTWYRQNNHADQLVQADLIRKELIDSKKLGPEFSEKPHSKAIYTSRSLKSYISKCSSIFSKCSSINFTSNDDYISEELKLDIDIESGLNSLGIKRNIEELNINSCENNGKRIKN</sequence>
<dbReference type="InterPro" id="IPR050167">
    <property type="entry name" value="Ser_Thr_protein_kinase"/>
</dbReference>
<dbReference type="EMBL" id="AUPC02000604">
    <property type="protein sequence ID" value="POG57875.1"/>
    <property type="molecule type" value="Genomic_DNA"/>
</dbReference>
<dbReference type="PANTHER" id="PTHR23257:SF963">
    <property type="entry name" value="AT08303P"/>
    <property type="match status" value="1"/>
</dbReference>
<dbReference type="Gene3D" id="1.10.510.10">
    <property type="entry name" value="Transferase(Phosphotransferase) domain 1"/>
    <property type="match status" value="1"/>
</dbReference>
<dbReference type="VEuPathDB" id="FungiDB:RhiirFUN_021338"/>
<dbReference type="Proteomes" id="UP000018888">
    <property type="component" value="Unassembled WGS sequence"/>
</dbReference>
<dbReference type="PRINTS" id="PR00109">
    <property type="entry name" value="TYRKINASE"/>
</dbReference>
<protein>
    <submittedName>
        <fullName evidence="2">Kinase-like domain-containing protein</fullName>
    </submittedName>
</protein>
<dbReference type="GO" id="GO:0005524">
    <property type="term" value="F:ATP binding"/>
    <property type="evidence" value="ECO:0007669"/>
    <property type="project" value="InterPro"/>
</dbReference>
<feature type="domain" description="Protein kinase" evidence="1">
    <location>
        <begin position="317"/>
        <end position="575"/>
    </location>
</feature>
<dbReference type="AlphaFoldDB" id="A0A2P4NXK6"/>
<keyword evidence="3" id="KW-1185">Reference proteome</keyword>
<name>A0A2P4NXK6_RHIID</name>
<organism evidence="2 3">
    <name type="scientific">Rhizophagus irregularis (strain DAOM 181602 / DAOM 197198 / MUCL 43194)</name>
    <name type="common">Arbuscular mycorrhizal fungus</name>
    <name type="synonym">Glomus intraradices</name>
    <dbReference type="NCBI Taxonomy" id="747089"/>
    <lineage>
        <taxon>Eukaryota</taxon>
        <taxon>Fungi</taxon>
        <taxon>Fungi incertae sedis</taxon>
        <taxon>Mucoromycota</taxon>
        <taxon>Glomeromycotina</taxon>
        <taxon>Glomeromycetes</taxon>
        <taxon>Glomerales</taxon>
        <taxon>Glomeraceae</taxon>
        <taxon>Rhizophagus</taxon>
    </lineage>
</organism>
<evidence type="ECO:0000313" key="3">
    <source>
        <dbReference type="Proteomes" id="UP000018888"/>
    </source>
</evidence>
<reference evidence="2 3" key="1">
    <citation type="journal article" date="2013" name="Proc. Natl. Acad. Sci. U.S.A.">
        <title>Genome of an arbuscular mycorrhizal fungus provides insight into the oldest plant symbiosis.</title>
        <authorList>
            <person name="Tisserant E."/>
            <person name="Malbreil M."/>
            <person name="Kuo A."/>
            <person name="Kohler A."/>
            <person name="Symeonidi A."/>
            <person name="Balestrini R."/>
            <person name="Charron P."/>
            <person name="Duensing N."/>
            <person name="Frei Dit Frey N."/>
            <person name="Gianinazzi-Pearson V."/>
            <person name="Gilbert L.B."/>
            <person name="Handa Y."/>
            <person name="Herr J.R."/>
            <person name="Hijri M."/>
            <person name="Koul R."/>
            <person name="Kawaguchi M."/>
            <person name="Krajinski F."/>
            <person name="Lammers P.J."/>
            <person name="Masclaux F.G."/>
            <person name="Murat C."/>
            <person name="Morin E."/>
            <person name="Ndikumana S."/>
            <person name="Pagni M."/>
            <person name="Petitpierre D."/>
            <person name="Requena N."/>
            <person name="Rosikiewicz P."/>
            <person name="Riley R."/>
            <person name="Saito K."/>
            <person name="San Clemente H."/>
            <person name="Shapiro H."/>
            <person name="van Tuinen D."/>
            <person name="Becard G."/>
            <person name="Bonfante P."/>
            <person name="Paszkowski U."/>
            <person name="Shachar-Hill Y.Y."/>
            <person name="Tuskan G.A."/>
            <person name="Young P.W."/>
            <person name="Sanders I.R."/>
            <person name="Henrissat B."/>
            <person name="Rensing S.A."/>
            <person name="Grigoriev I.V."/>
            <person name="Corradi N."/>
            <person name="Roux C."/>
            <person name="Martin F."/>
        </authorList>
    </citation>
    <scope>NUCLEOTIDE SEQUENCE [LARGE SCALE GENOMIC DNA]</scope>
    <source>
        <strain evidence="2 3">DAOM 197198</strain>
    </source>
</reference>
<dbReference type="PROSITE" id="PS50011">
    <property type="entry name" value="PROTEIN_KINASE_DOM"/>
    <property type="match status" value="1"/>
</dbReference>